<feature type="chain" id="PRO_5043976826" evidence="8">
    <location>
        <begin position="36"/>
        <end position="298"/>
    </location>
</feature>
<organism evidence="9 10">
    <name type="scientific">Lymnaea stagnalis</name>
    <name type="common">Great pond snail</name>
    <name type="synonym">Helix stagnalis</name>
    <dbReference type="NCBI Taxonomy" id="6523"/>
    <lineage>
        <taxon>Eukaryota</taxon>
        <taxon>Metazoa</taxon>
        <taxon>Spiralia</taxon>
        <taxon>Lophotrochozoa</taxon>
        <taxon>Mollusca</taxon>
        <taxon>Gastropoda</taxon>
        <taxon>Heterobranchia</taxon>
        <taxon>Euthyneura</taxon>
        <taxon>Panpulmonata</taxon>
        <taxon>Hygrophila</taxon>
        <taxon>Lymnaeoidea</taxon>
        <taxon>Lymnaeidae</taxon>
        <taxon>Lymnaea</taxon>
    </lineage>
</organism>
<feature type="signal peptide" evidence="8">
    <location>
        <begin position="1"/>
        <end position="35"/>
    </location>
</feature>
<name>A0AAV2HA62_LYMST</name>
<dbReference type="Pfam" id="PF02990">
    <property type="entry name" value="EMP70"/>
    <property type="match status" value="1"/>
</dbReference>
<gene>
    <name evidence="9" type="ORF">GSLYS_00004705001</name>
</gene>
<dbReference type="Proteomes" id="UP001497497">
    <property type="component" value="Unassembled WGS sequence"/>
</dbReference>
<comment type="similarity">
    <text evidence="2">Belongs to the nonaspanin (TM9SF) (TC 9.A.2) family.</text>
</comment>
<evidence type="ECO:0000256" key="4">
    <source>
        <dbReference type="ARBA" id="ARBA00022729"/>
    </source>
</evidence>
<reference evidence="9 10" key="1">
    <citation type="submission" date="2024-04" db="EMBL/GenBank/DDBJ databases">
        <authorList>
            <consortium name="Genoscope - CEA"/>
            <person name="William W."/>
        </authorList>
    </citation>
    <scope>NUCLEOTIDE SEQUENCE [LARGE SCALE GENOMIC DNA]</scope>
</reference>
<accession>A0AAV2HA62</accession>
<dbReference type="AlphaFoldDB" id="A0AAV2HA62"/>
<dbReference type="GO" id="GO:0016020">
    <property type="term" value="C:membrane"/>
    <property type="evidence" value="ECO:0007669"/>
    <property type="project" value="UniProtKB-SubCell"/>
</dbReference>
<evidence type="ECO:0000313" key="10">
    <source>
        <dbReference type="Proteomes" id="UP001497497"/>
    </source>
</evidence>
<keyword evidence="10" id="KW-1185">Reference proteome</keyword>
<keyword evidence="5 7" id="KW-1133">Transmembrane helix</keyword>
<sequence length="298" mass="33325">MAKQARVLLNNSYILFNNNLLLLLLFSSMLSSVLCPQLGTGTLDLDTKSKTCTKIDYMISVSSNSNCLLPELSQIDPIQVNSTANVYNKTLKQYMFKHENSKQMKALTEMKQAVKTGCQQEWRLSGNCRIWPMVWFPQGLQDNCTTDIPFGCFNDKSGIKNGTCNSEKAFNKSDTIYFYNNVDINIKYQKLSENHEQGTSEIIILSVNITPTSQKNGSHENASPVAVSNGERSLGDLSFNVTYSITWNEMAKGADSSCNWLIIVGIVIGISIAILVWVVVKLIQRAIDKFIREKATAY</sequence>
<dbReference type="EMBL" id="CAXITT010000072">
    <property type="protein sequence ID" value="CAL1530580.1"/>
    <property type="molecule type" value="Genomic_DNA"/>
</dbReference>
<keyword evidence="4 8" id="KW-0732">Signal</keyword>
<evidence type="ECO:0000256" key="7">
    <source>
        <dbReference type="SAM" id="Phobius"/>
    </source>
</evidence>
<evidence type="ECO:0000256" key="2">
    <source>
        <dbReference type="ARBA" id="ARBA00005227"/>
    </source>
</evidence>
<protein>
    <submittedName>
        <fullName evidence="9">Uncharacterized protein</fullName>
    </submittedName>
</protein>
<proteinExistence type="inferred from homology"/>
<dbReference type="InterPro" id="IPR004240">
    <property type="entry name" value="EMP70"/>
</dbReference>
<evidence type="ECO:0000256" key="3">
    <source>
        <dbReference type="ARBA" id="ARBA00022692"/>
    </source>
</evidence>
<keyword evidence="3 7" id="KW-0812">Transmembrane</keyword>
<evidence type="ECO:0000256" key="1">
    <source>
        <dbReference type="ARBA" id="ARBA00004141"/>
    </source>
</evidence>
<comment type="subcellular location">
    <subcellularLocation>
        <location evidence="1">Membrane</location>
        <topology evidence="1">Multi-pass membrane protein</topology>
    </subcellularLocation>
</comment>
<comment type="caution">
    <text evidence="9">The sequence shown here is derived from an EMBL/GenBank/DDBJ whole genome shotgun (WGS) entry which is preliminary data.</text>
</comment>
<evidence type="ECO:0000313" key="9">
    <source>
        <dbReference type="EMBL" id="CAL1530580.1"/>
    </source>
</evidence>
<evidence type="ECO:0000256" key="5">
    <source>
        <dbReference type="ARBA" id="ARBA00022989"/>
    </source>
</evidence>
<keyword evidence="6 7" id="KW-0472">Membrane</keyword>
<feature type="transmembrane region" description="Helical" evidence="7">
    <location>
        <begin position="260"/>
        <end position="283"/>
    </location>
</feature>
<evidence type="ECO:0000256" key="6">
    <source>
        <dbReference type="ARBA" id="ARBA00023136"/>
    </source>
</evidence>
<evidence type="ECO:0000256" key="8">
    <source>
        <dbReference type="SAM" id="SignalP"/>
    </source>
</evidence>